<dbReference type="RefSeq" id="WP_344746562.1">
    <property type="nucleotide sequence ID" value="NZ_BAAAWW010000098.1"/>
</dbReference>
<comment type="caution">
    <text evidence="3">The sequence shown here is derived from an EMBL/GenBank/DDBJ whole genome shotgun (WGS) entry which is preliminary data.</text>
</comment>
<evidence type="ECO:0000313" key="3">
    <source>
        <dbReference type="EMBL" id="MFB9682260.1"/>
    </source>
</evidence>
<protein>
    <submittedName>
        <fullName evidence="3">RICIN domain-containing protein</fullName>
    </submittedName>
</protein>
<sequence length="87" mass="9295">MSTGGANAPAHGYVRLVARHSDKCLDVLNAGTADGTQVVQWTCGTGTNQQWLRTPGVIMSESENPRNGQRKGPREPARRSPATVEPP</sequence>
<accession>A0ABV5TUY0</accession>
<organism evidence="3 4">
    <name type="scientific">Streptosporangium vulgare</name>
    <dbReference type="NCBI Taxonomy" id="46190"/>
    <lineage>
        <taxon>Bacteria</taxon>
        <taxon>Bacillati</taxon>
        <taxon>Actinomycetota</taxon>
        <taxon>Actinomycetes</taxon>
        <taxon>Streptosporangiales</taxon>
        <taxon>Streptosporangiaceae</taxon>
        <taxon>Streptosporangium</taxon>
    </lineage>
</organism>
<dbReference type="Proteomes" id="UP001589610">
    <property type="component" value="Unassembled WGS sequence"/>
</dbReference>
<feature type="domain" description="Ricin B lectin" evidence="2">
    <location>
        <begin position="11"/>
        <end position="53"/>
    </location>
</feature>
<dbReference type="Pfam" id="PF14200">
    <property type="entry name" value="RicinB_lectin_2"/>
    <property type="match status" value="1"/>
</dbReference>
<evidence type="ECO:0000256" key="1">
    <source>
        <dbReference type="SAM" id="MobiDB-lite"/>
    </source>
</evidence>
<reference evidence="3 4" key="1">
    <citation type="submission" date="2024-09" db="EMBL/GenBank/DDBJ databases">
        <authorList>
            <person name="Sun Q."/>
            <person name="Mori K."/>
        </authorList>
    </citation>
    <scope>NUCLEOTIDE SEQUENCE [LARGE SCALE GENOMIC DNA]</scope>
    <source>
        <strain evidence="3 4">JCM 3028</strain>
    </source>
</reference>
<dbReference type="PROSITE" id="PS50231">
    <property type="entry name" value="RICIN_B_LECTIN"/>
    <property type="match status" value="1"/>
</dbReference>
<gene>
    <name evidence="3" type="ORF">ACFFRH_42880</name>
</gene>
<dbReference type="Gene3D" id="2.80.10.50">
    <property type="match status" value="1"/>
</dbReference>
<dbReference type="InterPro" id="IPR000772">
    <property type="entry name" value="Ricin_B_lectin"/>
</dbReference>
<name>A0ABV5TUY0_9ACTN</name>
<dbReference type="EMBL" id="JBHMBS010000052">
    <property type="protein sequence ID" value="MFB9682260.1"/>
    <property type="molecule type" value="Genomic_DNA"/>
</dbReference>
<dbReference type="SUPFAM" id="SSF50370">
    <property type="entry name" value="Ricin B-like lectins"/>
    <property type="match status" value="1"/>
</dbReference>
<evidence type="ECO:0000313" key="4">
    <source>
        <dbReference type="Proteomes" id="UP001589610"/>
    </source>
</evidence>
<evidence type="ECO:0000259" key="2">
    <source>
        <dbReference type="Pfam" id="PF14200"/>
    </source>
</evidence>
<feature type="region of interest" description="Disordered" evidence="1">
    <location>
        <begin position="55"/>
        <end position="87"/>
    </location>
</feature>
<dbReference type="InterPro" id="IPR035992">
    <property type="entry name" value="Ricin_B-like_lectins"/>
</dbReference>
<proteinExistence type="predicted"/>
<keyword evidence="4" id="KW-1185">Reference proteome</keyword>